<reference evidence="1 2" key="1">
    <citation type="submission" date="2021-06" db="EMBL/GenBank/DDBJ databases">
        <title>Caerostris extrusa draft genome.</title>
        <authorList>
            <person name="Kono N."/>
            <person name="Arakawa K."/>
        </authorList>
    </citation>
    <scope>NUCLEOTIDE SEQUENCE [LARGE SCALE GENOMIC DNA]</scope>
</reference>
<proteinExistence type="predicted"/>
<organism evidence="1 2">
    <name type="scientific">Caerostris extrusa</name>
    <name type="common">Bark spider</name>
    <name type="synonym">Caerostris bankana</name>
    <dbReference type="NCBI Taxonomy" id="172846"/>
    <lineage>
        <taxon>Eukaryota</taxon>
        <taxon>Metazoa</taxon>
        <taxon>Ecdysozoa</taxon>
        <taxon>Arthropoda</taxon>
        <taxon>Chelicerata</taxon>
        <taxon>Arachnida</taxon>
        <taxon>Araneae</taxon>
        <taxon>Araneomorphae</taxon>
        <taxon>Entelegynae</taxon>
        <taxon>Araneoidea</taxon>
        <taxon>Araneidae</taxon>
        <taxon>Caerostris</taxon>
    </lineage>
</organism>
<dbReference type="AlphaFoldDB" id="A0AAV4RPY3"/>
<accession>A0AAV4RPY3</accession>
<keyword evidence="1" id="KW-0812">Transmembrane</keyword>
<keyword evidence="2" id="KW-1185">Reference proteome</keyword>
<name>A0AAV4RPY3_CAEEX</name>
<protein>
    <submittedName>
        <fullName evidence="1">CKLF-like MARVEL transmembrane domain-containing protein 4</fullName>
    </submittedName>
</protein>
<dbReference type="EMBL" id="BPLR01008191">
    <property type="protein sequence ID" value="GIY22749.1"/>
    <property type="molecule type" value="Genomic_DNA"/>
</dbReference>
<keyword evidence="1" id="KW-0472">Membrane</keyword>
<sequence length="206" mass="23486">MPGYVLDERDRGLRDMETIRVLVKGLRSTSWRTLSSVAIVRIFIDDQRLVVRVPHEPVSNNRQCRVINNLIGMICIMVSRCSWCSNSNWFNFCSVNGSRRHSCLVVFLPDSHRGTTQVCALACHAALLCDLDIILHDCCSSGGSQRRKGRCLGRSRFFGFVGAILYASDCYTKYKSWRDGIPAQRLLAFWNISSNTYFPKKIGRRQ</sequence>
<comment type="caution">
    <text evidence="1">The sequence shown here is derived from an EMBL/GenBank/DDBJ whole genome shotgun (WGS) entry which is preliminary data.</text>
</comment>
<dbReference type="Proteomes" id="UP001054945">
    <property type="component" value="Unassembled WGS sequence"/>
</dbReference>
<evidence type="ECO:0000313" key="2">
    <source>
        <dbReference type="Proteomes" id="UP001054945"/>
    </source>
</evidence>
<evidence type="ECO:0000313" key="1">
    <source>
        <dbReference type="EMBL" id="GIY22749.1"/>
    </source>
</evidence>
<gene>
    <name evidence="1" type="primary">X975_07871</name>
    <name evidence="1" type="ORF">CEXT_544451</name>
</gene>